<dbReference type="OrthoDB" id="9802752at2"/>
<dbReference type="Proteomes" id="UP000183557">
    <property type="component" value="Unassembled WGS sequence"/>
</dbReference>
<name>A0A1I3UGG1_HALDA</name>
<protein>
    <recommendedName>
        <fullName evidence="3">Death on curing protein</fullName>
    </recommendedName>
</protein>
<proteinExistence type="predicted"/>
<sequence>MCFYTKFVDFKDLKKTKLFGEEQFPSVIKILLLLYSIARNGYIFHNGNNRIALAVIEIYLNLNGNELTFKNEEAEDDKFKENDCIQYLTDELFPYVIKLEEDI</sequence>
<organism evidence="1 2">
    <name type="scientific">Halobacillus dabanensis</name>
    <dbReference type="NCBI Taxonomy" id="240302"/>
    <lineage>
        <taxon>Bacteria</taxon>
        <taxon>Bacillati</taxon>
        <taxon>Bacillota</taxon>
        <taxon>Bacilli</taxon>
        <taxon>Bacillales</taxon>
        <taxon>Bacillaceae</taxon>
        <taxon>Halobacillus</taxon>
    </lineage>
</organism>
<evidence type="ECO:0008006" key="3">
    <source>
        <dbReference type="Google" id="ProtNLM"/>
    </source>
</evidence>
<reference evidence="2" key="1">
    <citation type="submission" date="2016-10" db="EMBL/GenBank/DDBJ databases">
        <authorList>
            <person name="Varghese N."/>
            <person name="Submissions S."/>
        </authorList>
    </citation>
    <scope>NUCLEOTIDE SEQUENCE [LARGE SCALE GENOMIC DNA]</scope>
    <source>
        <strain evidence="2">CGMCC 1.3704</strain>
    </source>
</reference>
<dbReference type="RefSeq" id="WP_083412658.1">
    <property type="nucleotide sequence ID" value="NZ_FOSB01000004.1"/>
</dbReference>
<evidence type="ECO:0000313" key="2">
    <source>
        <dbReference type="Proteomes" id="UP000183557"/>
    </source>
</evidence>
<accession>A0A1I3UGG1</accession>
<dbReference type="AlphaFoldDB" id="A0A1I3UGG1"/>
<keyword evidence="2" id="KW-1185">Reference proteome</keyword>
<dbReference type="InterPro" id="IPR053737">
    <property type="entry name" value="Type_II_TA_Toxin"/>
</dbReference>
<gene>
    <name evidence="1" type="ORF">SAMN04487936_104339</name>
</gene>
<dbReference type="EMBL" id="FOSB01000004">
    <property type="protein sequence ID" value="SFJ82598.1"/>
    <property type="molecule type" value="Genomic_DNA"/>
</dbReference>
<dbReference type="Gene3D" id="1.20.120.1870">
    <property type="entry name" value="Fic/DOC protein, Fido domain"/>
    <property type="match status" value="1"/>
</dbReference>
<evidence type="ECO:0000313" key="1">
    <source>
        <dbReference type="EMBL" id="SFJ82598.1"/>
    </source>
</evidence>